<reference evidence="15 16" key="1">
    <citation type="submission" date="2015-09" db="EMBL/GenBank/DDBJ databases">
        <authorList>
            <consortium name="Pathogen Informatics"/>
        </authorList>
    </citation>
    <scope>NUCLEOTIDE SEQUENCE [LARGE SCALE GENOMIC DNA]</scope>
    <source>
        <strain evidence="15 16">2789STDY5834856</strain>
    </source>
</reference>
<dbReference type="AlphaFoldDB" id="A0A174CXL8"/>
<comment type="subunit">
    <text evidence="11">The complex is composed of two ATP-binding proteins (NikD and NikE), two transmembrane proteins (NikB and NikC) and a solute-binding protein (NikA).</text>
</comment>
<evidence type="ECO:0000256" key="1">
    <source>
        <dbReference type="ARBA" id="ARBA00004651"/>
    </source>
</evidence>
<evidence type="ECO:0000256" key="8">
    <source>
        <dbReference type="ARBA" id="ARBA00023112"/>
    </source>
</evidence>
<comment type="subcellular location">
    <subcellularLocation>
        <location evidence="1 13">Cell membrane</location>
        <topology evidence="1 13">Multi-pass membrane protein</topology>
    </subcellularLocation>
</comment>
<dbReference type="CDD" id="cd06261">
    <property type="entry name" value="TM_PBP2"/>
    <property type="match status" value="1"/>
</dbReference>
<evidence type="ECO:0000256" key="12">
    <source>
        <dbReference type="ARBA" id="ARBA00044774"/>
    </source>
</evidence>
<keyword evidence="3" id="KW-1003">Cell membrane</keyword>
<feature type="transmembrane region" description="Helical" evidence="13">
    <location>
        <begin position="178"/>
        <end position="195"/>
    </location>
</feature>
<dbReference type="InterPro" id="IPR045621">
    <property type="entry name" value="BPD_transp_1_N"/>
</dbReference>
<feature type="domain" description="ABC transmembrane type-1" evidence="14">
    <location>
        <begin position="98"/>
        <end position="298"/>
    </location>
</feature>
<protein>
    <recommendedName>
        <fullName evidence="12">Nickel import system permease protein NikB</fullName>
    </recommendedName>
</protein>
<feature type="transmembrane region" description="Helical" evidence="13">
    <location>
        <begin position="232"/>
        <end position="260"/>
    </location>
</feature>
<evidence type="ECO:0000256" key="13">
    <source>
        <dbReference type="RuleBase" id="RU363032"/>
    </source>
</evidence>
<dbReference type="Proteomes" id="UP000095594">
    <property type="component" value="Unassembled WGS sequence"/>
</dbReference>
<dbReference type="PANTHER" id="PTHR43163">
    <property type="entry name" value="DIPEPTIDE TRANSPORT SYSTEM PERMEASE PROTEIN DPPB-RELATED"/>
    <property type="match status" value="1"/>
</dbReference>
<comment type="similarity">
    <text evidence="10">Belongs to the binding-protein-dependent transport system permease family. OppBC subfamily.</text>
</comment>
<dbReference type="Gene3D" id="1.10.3720.10">
    <property type="entry name" value="MetI-like"/>
    <property type="match status" value="1"/>
</dbReference>
<accession>A0A174CXL8</accession>
<keyword evidence="8" id="KW-0921">Nickel transport</keyword>
<feature type="transmembrane region" description="Helical" evidence="13">
    <location>
        <begin position="102"/>
        <end position="126"/>
    </location>
</feature>
<dbReference type="NCBIfam" id="NF045470">
    <property type="entry name" value="Opp2B"/>
    <property type="match status" value="1"/>
</dbReference>
<dbReference type="InterPro" id="IPR035906">
    <property type="entry name" value="MetI-like_sf"/>
</dbReference>
<keyword evidence="4" id="KW-0533">Nickel</keyword>
<dbReference type="OrthoDB" id="9773221at2"/>
<organism evidence="15 16">
    <name type="scientific">Clostridium disporicum</name>
    <dbReference type="NCBI Taxonomy" id="84024"/>
    <lineage>
        <taxon>Bacteria</taxon>
        <taxon>Bacillati</taxon>
        <taxon>Bacillota</taxon>
        <taxon>Clostridia</taxon>
        <taxon>Eubacteriales</taxon>
        <taxon>Clostridiaceae</taxon>
        <taxon>Clostridium</taxon>
    </lineage>
</organism>
<evidence type="ECO:0000256" key="2">
    <source>
        <dbReference type="ARBA" id="ARBA00022448"/>
    </source>
</evidence>
<dbReference type="PROSITE" id="PS50928">
    <property type="entry name" value="ABC_TM1"/>
    <property type="match status" value="1"/>
</dbReference>
<evidence type="ECO:0000313" key="16">
    <source>
        <dbReference type="Proteomes" id="UP000095594"/>
    </source>
</evidence>
<evidence type="ECO:0000256" key="10">
    <source>
        <dbReference type="ARBA" id="ARBA00024202"/>
    </source>
</evidence>
<dbReference type="EMBL" id="CYZX01000006">
    <property type="protein sequence ID" value="CUO16306.1"/>
    <property type="molecule type" value="Genomic_DNA"/>
</dbReference>
<keyword evidence="9 13" id="KW-0472">Membrane</keyword>
<evidence type="ECO:0000256" key="11">
    <source>
        <dbReference type="ARBA" id="ARBA00038669"/>
    </source>
</evidence>
<dbReference type="GO" id="GO:0005886">
    <property type="term" value="C:plasma membrane"/>
    <property type="evidence" value="ECO:0007669"/>
    <property type="project" value="UniProtKB-SubCell"/>
</dbReference>
<evidence type="ECO:0000259" key="14">
    <source>
        <dbReference type="PROSITE" id="PS50928"/>
    </source>
</evidence>
<dbReference type="RefSeq" id="WP_055264584.1">
    <property type="nucleotide sequence ID" value="NZ_CABIXQ010000006.1"/>
</dbReference>
<sequence length="314" mass="35039">MIKYICKRFLQLIPILFGITFITFAMMNTTNVDTVDKLLENTGGVVSQQVEDDMRSELGLDKPFLVQYGNWMLGIFKGDMGESYVSGKSVFSTIISKLPNTFLLMASSILLTILIAIPLGIIAAVFQNRFIDYIIRFLSFIGNSLPGFFLALLLILLFSVKLKWLPIIGSSSGTNLKSLIMPTLTLSVAMICKYIRQVRAVVLEELNKDYVKAAYARGIGVKSVLLKSVLRCSLMTIITLLTLSIASLLGGTAIVETIFMWDGVGKLAVDSINMYDYPMIQAYVIWMAFIYVAINLISDIVHHYLDPRIRLGKE</sequence>
<dbReference type="Pfam" id="PF19300">
    <property type="entry name" value="BPD_transp_1_N"/>
    <property type="match status" value="1"/>
</dbReference>
<gene>
    <name evidence="15" type="primary">nikB_1</name>
    <name evidence="15" type="ORF">ERS852471_01049</name>
</gene>
<evidence type="ECO:0000256" key="6">
    <source>
        <dbReference type="ARBA" id="ARBA00022989"/>
    </source>
</evidence>
<dbReference type="InterPro" id="IPR050045">
    <property type="entry name" value="Opp2B"/>
</dbReference>
<evidence type="ECO:0000256" key="9">
    <source>
        <dbReference type="ARBA" id="ARBA00023136"/>
    </source>
</evidence>
<evidence type="ECO:0000256" key="3">
    <source>
        <dbReference type="ARBA" id="ARBA00022475"/>
    </source>
</evidence>
<dbReference type="InterPro" id="IPR000515">
    <property type="entry name" value="MetI-like"/>
</dbReference>
<name>A0A174CXL8_9CLOT</name>
<evidence type="ECO:0000256" key="7">
    <source>
        <dbReference type="ARBA" id="ARBA00023065"/>
    </source>
</evidence>
<evidence type="ECO:0000256" key="5">
    <source>
        <dbReference type="ARBA" id="ARBA00022692"/>
    </source>
</evidence>
<dbReference type="SUPFAM" id="SSF161098">
    <property type="entry name" value="MetI-like"/>
    <property type="match status" value="1"/>
</dbReference>
<feature type="transmembrane region" description="Helical" evidence="13">
    <location>
        <begin position="280"/>
        <end position="301"/>
    </location>
</feature>
<dbReference type="Pfam" id="PF00528">
    <property type="entry name" value="BPD_transp_1"/>
    <property type="match status" value="1"/>
</dbReference>
<keyword evidence="6 13" id="KW-1133">Transmembrane helix</keyword>
<feature type="transmembrane region" description="Helical" evidence="13">
    <location>
        <begin position="133"/>
        <end position="158"/>
    </location>
</feature>
<proteinExistence type="inferred from homology"/>
<keyword evidence="7" id="KW-0406">Ion transport</keyword>
<feature type="transmembrane region" description="Helical" evidence="13">
    <location>
        <begin position="9"/>
        <end position="27"/>
    </location>
</feature>
<evidence type="ECO:0000313" key="15">
    <source>
        <dbReference type="EMBL" id="CUO16306.1"/>
    </source>
</evidence>
<keyword evidence="5 13" id="KW-0812">Transmembrane</keyword>
<keyword evidence="2 13" id="KW-0813">Transport</keyword>
<dbReference type="GO" id="GO:0015099">
    <property type="term" value="F:nickel cation transmembrane transporter activity"/>
    <property type="evidence" value="ECO:0007669"/>
    <property type="project" value="InterPro"/>
</dbReference>
<evidence type="ECO:0000256" key="4">
    <source>
        <dbReference type="ARBA" id="ARBA00022596"/>
    </source>
</evidence>
<dbReference type="PANTHER" id="PTHR43163:SF6">
    <property type="entry name" value="DIPEPTIDE TRANSPORT SYSTEM PERMEASE PROTEIN DPPB-RELATED"/>
    <property type="match status" value="1"/>
</dbReference>